<keyword evidence="3" id="KW-1185">Reference proteome</keyword>
<sequence length="295" mass="33376">MSVLDHNYFKNLMLQGFEEASSLFIKLDTVPTTPQRKRNIRDLTSDNSDDKKNARKQQRATGQPVARTNPPPIITRPKANVKTKRSPPLHPPSPLPPQGAPLGQPLDKLTHFGPEEALSYLDMGREGWVGTDLINLTDNDCSPHLFHIVMKSILPKYPLLQNKLAAFSPGQCWEINTAAKIMADFMTYPQTLHWLSIGGERKSIWPIKELHARLVSELDGLWEPEDRPYHSGVLRDAHRERVANPELAYYDGAMMDDGCWLLARLLDDAVVVVINVNLCHMRLATRWIHEPSEGD</sequence>
<dbReference type="EMBL" id="WWBZ02000002">
    <property type="protein sequence ID" value="KAF4312861.1"/>
    <property type="molecule type" value="Genomic_DNA"/>
</dbReference>
<name>A0A8H4J448_9PEZI</name>
<proteinExistence type="predicted"/>
<evidence type="ECO:0000313" key="2">
    <source>
        <dbReference type="EMBL" id="KAF4312861.1"/>
    </source>
</evidence>
<dbReference type="Proteomes" id="UP000572817">
    <property type="component" value="Unassembled WGS sequence"/>
</dbReference>
<evidence type="ECO:0000313" key="3">
    <source>
        <dbReference type="Proteomes" id="UP000572817"/>
    </source>
</evidence>
<feature type="compositionally biased region" description="Basic and acidic residues" evidence="1">
    <location>
        <begin position="40"/>
        <end position="52"/>
    </location>
</feature>
<feature type="compositionally biased region" description="Pro residues" evidence="1">
    <location>
        <begin position="88"/>
        <end position="99"/>
    </location>
</feature>
<feature type="region of interest" description="Disordered" evidence="1">
    <location>
        <begin position="33"/>
        <end position="106"/>
    </location>
</feature>
<dbReference type="AlphaFoldDB" id="A0A8H4J448"/>
<gene>
    <name evidence="2" type="ORF">GTA08_BOTSDO11715</name>
</gene>
<comment type="caution">
    <text evidence="2">The sequence shown here is derived from an EMBL/GenBank/DDBJ whole genome shotgun (WGS) entry which is preliminary data.</text>
</comment>
<accession>A0A8H4J448</accession>
<protein>
    <submittedName>
        <fullName evidence="2">Uncharacterized protein</fullName>
    </submittedName>
</protein>
<organism evidence="2 3">
    <name type="scientific">Botryosphaeria dothidea</name>
    <dbReference type="NCBI Taxonomy" id="55169"/>
    <lineage>
        <taxon>Eukaryota</taxon>
        <taxon>Fungi</taxon>
        <taxon>Dikarya</taxon>
        <taxon>Ascomycota</taxon>
        <taxon>Pezizomycotina</taxon>
        <taxon>Dothideomycetes</taxon>
        <taxon>Dothideomycetes incertae sedis</taxon>
        <taxon>Botryosphaeriales</taxon>
        <taxon>Botryosphaeriaceae</taxon>
        <taxon>Botryosphaeria</taxon>
    </lineage>
</organism>
<reference evidence="2" key="1">
    <citation type="submission" date="2020-04" db="EMBL/GenBank/DDBJ databases">
        <title>Genome Assembly and Annotation of Botryosphaeria dothidea sdau 11-99, a Latent Pathogen of Apple Fruit Ring Rot in China.</title>
        <authorList>
            <person name="Yu C."/>
            <person name="Diao Y."/>
            <person name="Lu Q."/>
            <person name="Zhao J."/>
            <person name="Cui S."/>
            <person name="Peng C."/>
            <person name="He B."/>
            <person name="Liu H."/>
        </authorList>
    </citation>
    <scope>NUCLEOTIDE SEQUENCE [LARGE SCALE GENOMIC DNA]</scope>
    <source>
        <strain evidence="2">Sdau11-99</strain>
    </source>
</reference>
<evidence type="ECO:0000256" key="1">
    <source>
        <dbReference type="SAM" id="MobiDB-lite"/>
    </source>
</evidence>